<proteinExistence type="predicted"/>
<dbReference type="Proteomes" id="UP001064489">
    <property type="component" value="Chromosome 2"/>
</dbReference>
<reference evidence="1" key="2">
    <citation type="submission" date="2023-02" db="EMBL/GenBank/DDBJ databases">
        <authorList>
            <person name="Swenson N.G."/>
            <person name="Wegrzyn J.L."/>
            <person name="Mcevoy S.L."/>
        </authorList>
    </citation>
    <scope>NUCLEOTIDE SEQUENCE</scope>
    <source>
        <strain evidence="1">91603</strain>
        <tissue evidence="1">Leaf</tissue>
    </source>
</reference>
<keyword evidence="2" id="KW-1185">Reference proteome</keyword>
<organism evidence="1 2">
    <name type="scientific">Acer negundo</name>
    <name type="common">Box elder</name>
    <dbReference type="NCBI Taxonomy" id="4023"/>
    <lineage>
        <taxon>Eukaryota</taxon>
        <taxon>Viridiplantae</taxon>
        <taxon>Streptophyta</taxon>
        <taxon>Embryophyta</taxon>
        <taxon>Tracheophyta</taxon>
        <taxon>Spermatophyta</taxon>
        <taxon>Magnoliopsida</taxon>
        <taxon>eudicotyledons</taxon>
        <taxon>Gunneridae</taxon>
        <taxon>Pentapetalae</taxon>
        <taxon>rosids</taxon>
        <taxon>malvids</taxon>
        <taxon>Sapindales</taxon>
        <taxon>Sapindaceae</taxon>
        <taxon>Hippocastanoideae</taxon>
        <taxon>Acereae</taxon>
        <taxon>Acer</taxon>
    </lineage>
</organism>
<evidence type="ECO:0000313" key="1">
    <source>
        <dbReference type="EMBL" id="KAI9160503.1"/>
    </source>
</evidence>
<evidence type="ECO:0000313" key="2">
    <source>
        <dbReference type="Proteomes" id="UP001064489"/>
    </source>
</evidence>
<accession>A0AAD5IDU2</accession>
<comment type="caution">
    <text evidence="1">The sequence shown here is derived from an EMBL/GenBank/DDBJ whole genome shotgun (WGS) entry which is preliminary data.</text>
</comment>
<protein>
    <submittedName>
        <fullName evidence="1">Uncharacterized protein</fullName>
    </submittedName>
</protein>
<dbReference type="EMBL" id="JAJSOW010000106">
    <property type="protein sequence ID" value="KAI9160503.1"/>
    <property type="molecule type" value="Genomic_DNA"/>
</dbReference>
<dbReference type="AlphaFoldDB" id="A0AAD5IDU2"/>
<name>A0AAD5IDU2_ACENE</name>
<gene>
    <name evidence="1" type="ORF">LWI28_008740</name>
</gene>
<sequence>MFRLVCFIRPNLIKDADESVILRMKWIDISLMVHCFGHERVVSGRQIGNAKIYKQKGIKFVIFKIYIR</sequence>
<reference evidence="1" key="1">
    <citation type="journal article" date="2022" name="Plant J.">
        <title>Strategies of tolerance reflected in two North American maple genomes.</title>
        <authorList>
            <person name="McEvoy S.L."/>
            <person name="Sezen U.U."/>
            <person name="Trouern-Trend A."/>
            <person name="McMahon S.M."/>
            <person name="Schaberg P.G."/>
            <person name="Yang J."/>
            <person name="Wegrzyn J.L."/>
            <person name="Swenson N.G."/>
        </authorList>
    </citation>
    <scope>NUCLEOTIDE SEQUENCE</scope>
    <source>
        <strain evidence="1">91603</strain>
    </source>
</reference>